<dbReference type="InterPro" id="IPR029787">
    <property type="entry name" value="Nucleotide_cyclase"/>
</dbReference>
<protein>
    <submittedName>
        <fullName evidence="1">Class 3 adenylate cyclase</fullName>
    </submittedName>
</protein>
<dbReference type="EMBL" id="JACGXN010000010">
    <property type="protein sequence ID" value="MBA8880940.1"/>
    <property type="molecule type" value="Genomic_DNA"/>
</dbReference>
<accession>A0A839EWQ0</accession>
<evidence type="ECO:0000313" key="2">
    <source>
        <dbReference type="Proteomes" id="UP000549052"/>
    </source>
</evidence>
<sequence>MVVGDLGYDGRIDYTVVGEVVNRAKRVESALRGLAPEKLVVMAATEITLQSASSDIKVDRLEPLVINDAWRIGRADSDRS</sequence>
<dbReference type="Proteomes" id="UP000549052">
    <property type="component" value="Unassembled WGS sequence"/>
</dbReference>
<dbReference type="Gene3D" id="3.30.70.1230">
    <property type="entry name" value="Nucleotide cyclase"/>
    <property type="match status" value="1"/>
</dbReference>
<proteinExistence type="predicted"/>
<organism evidence="1 2">
    <name type="scientific">Phyllobacterium myrsinacearum</name>
    <dbReference type="NCBI Taxonomy" id="28101"/>
    <lineage>
        <taxon>Bacteria</taxon>
        <taxon>Pseudomonadati</taxon>
        <taxon>Pseudomonadota</taxon>
        <taxon>Alphaproteobacteria</taxon>
        <taxon>Hyphomicrobiales</taxon>
        <taxon>Phyllobacteriaceae</taxon>
        <taxon>Phyllobacterium</taxon>
    </lineage>
</organism>
<reference evidence="1 2" key="1">
    <citation type="submission" date="2020-07" db="EMBL/GenBank/DDBJ databases">
        <title>Genomic Encyclopedia of Type Strains, Phase IV (KMG-V): Genome sequencing to study the core and pangenomes of soil and plant-associated prokaryotes.</title>
        <authorList>
            <person name="Whitman W."/>
        </authorList>
    </citation>
    <scope>NUCLEOTIDE SEQUENCE [LARGE SCALE GENOMIC DNA]</scope>
    <source>
        <strain evidence="1 2">AN3</strain>
    </source>
</reference>
<name>A0A839EWQ0_9HYPH</name>
<comment type="caution">
    <text evidence="1">The sequence shown here is derived from an EMBL/GenBank/DDBJ whole genome shotgun (WGS) entry which is preliminary data.</text>
</comment>
<evidence type="ECO:0000313" key="1">
    <source>
        <dbReference type="EMBL" id="MBA8880940.1"/>
    </source>
</evidence>
<keyword evidence="2" id="KW-1185">Reference proteome</keyword>
<dbReference type="SUPFAM" id="SSF55073">
    <property type="entry name" value="Nucleotide cyclase"/>
    <property type="match status" value="1"/>
</dbReference>
<dbReference type="AlphaFoldDB" id="A0A839EWQ0"/>
<gene>
    <name evidence="1" type="ORF">FHW16_004675</name>
</gene>